<proteinExistence type="predicted"/>
<keyword evidence="1" id="KW-0472">Membrane</keyword>
<dbReference type="Gene3D" id="3.40.50.1100">
    <property type="match status" value="1"/>
</dbReference>
<evidence type="ECO:0000313" key="3">
    <source>
        <dbReference type="Proteomes" id="UP001396334"/>
    </source>
</evidence>
<feature type="transmembrane region" description="Helical" evidence="1">
    <location>
        <begin position="36"/>
        <end position="54"/>
    </location>
</feature>
<evidence type="ECO:0000256" key="1">
    <source>
        <dbReference type="SAM" id="Phobius"/>
    </source>
</evidence>
<gene>
    <name evidence="2" type="ORF">V6N11_079718</name>
</gene>
<accession>A0ABR2RWC2</accession>
<evidence type="ECO:0000313" key="2">
    <source>
        <dbReference type="EMBL" id="KAK9017236.1"/>
    </source>
</evidence>
<dbReference type="Proteomes" id="UP001396334">
    <property type="component" value="Unassembled WGS sequence"/>
</dbReference>
<keyword evidence="3" id="KW-1185">Reference proteome</keyword>
<organism evidence="2 3">
    <name type="scientific">Hibiscus sabdariffa</name>
    <name type="common">roselle</name>
    <dbReference type="NCBI Taxonomy" id="183260"/>
    <lineage>
        <taxon>Eukaryota</taxon>
        <taxon>Viridiplantae</taxon>
        <taxon>Streptophyta</taxon>
        <taxon>Embryophyta</taxon>
        <taxon>Tracheophyta</taxon>
        <taxon>Spermatophyta</taxon>
        <taxon>Magnoliopsida</taxon>
        <taxon>eudicotyledons</taxon>
        <taxon>Gunneridae</taxon>
        <taxon>Pentapetalae</taxon>
        <taxon>rosids</taxon>
        <taxon>malvids</taxon>
        <taxon>Malvales</taxon>
        <taxon>Malvaceae</taxon>
        <taxon>Malvoideae</taxon>
        <taxon>Hibiscus</taxon>
    </lineage>
</organism>
<name>A0ABR2RWC2_9ROSI</name>
<reference evidence="2 3" key="1">
    <citation type="journal article" date="2024" name="G3 (Bethesda)">
        <title>Genome assembly of Hibiscus sabdariffa L. provides insights into metabolisms of medicinal natural products.</title>
        <authorList>
            <person name="Kim T."/>
        </authorList>
    </citation>
    <scope>NUCLEOTIDE SEQUENCE [LARGE SCALE GENOMIC DNA]</scope>
    <source>
        <strain evidence="2">TK-2024</strain>
        <tissue evidence="2">Old leaves</tissue>
    </source>
</reference>
<sequence length="176" mass="19169">MEKNSIAKDATETVLVKPKSGNNRIELAVIAVANGYRLIITMPFSMAFGARVVLPIRIKARKPSSQSHLYQTRRNQDLAFEMRGVAFGVLAGDHGRSIAPAESSKRLSGIVADTRTTDFQKLNDGSNHQNISELAREKGQAGKPVAKLPAIASRDRVIQVDTSLSLENHVVVHIDS</sequence>
<dbReference type="EMBL" id="JBBPBN010000020">
    <property type="protein sequence ID" value="KAK9017236.1"/>
    <property type="molecule type" value="Genomic_DNA"/>
</dbReference>
<keyword evidence="1" id="KW-1133">Transmembrane helix</keyword>
<keyword evidence="1" id="KW-0812">Transmembrane</keyword>
<comment type="caution">
    <text evidence="2">The sequence shown here is derived from an EMBL/GenBank/DDBJ whole genome shotgun (WGS) entry which is preliminary data.</text>
</comment>
<dbReference type="InterPro" id="IPR036052">
    <property type="entry name" value="TrpB-like_PALP_sf"/>
</dbReference>
<protein>
    <submittedName>
        <fullName evidence="2">Uncharacterized protein</fullName>
    </submittedName>
</protein>